<evidence type="ECO:0000313" key="2">
    <source>
        <dbReference type="EMBL" id="KAJ5350606.1"/>
    </source>
</evidence>
<evidence type="ECO:0008006" key="4">
    <source>
        <dbReference type="Google" id="ProtNLM"/>
    </source>
</evidence>
<gene>
    <name evidence="2" type="ORF">N7541_008333</name>
</gene>
<dbReference type="AlphaFoldDB" id="A0A9W9UQ37"/>
<dbReference type="Proteomes" id="UP001148299">
    <property type="component" value="Unassembled WGS sequence"/>
</dbReference>
<keyword evidence="3" id="KW-1185">Reference proteome</keyword>
<name>A0A9W9UQ37_PENBR</name>
<accession>A0A9W9UQ37</accession>
<feature type="compositionally biased region" description="Basic and acidic residues" evidence="1">
    <location>
        <begin position="629"/>
        <end position="642"/>
    </location>
</feature>
<reference evidence="2" key="1">
    <citation type="submission" date="2022-12" db="EMBL/GenBank/DDBJ databases">
        <authorList>
            <person name="Petersen C."/>
        </authorList>
    </citation>
    <scope>NUCLEOTIDE SEQUENCE</scope>
    <source>
        <strain evidence="2">IBT 35675</strain>
    </source>
</reference>
<feature type="region of interest" description="Disordered" evidence="1">
    <location>
        <begin position="621"/>
        <end position="642"/>
    </location>
</feature>
<comment type="caution">
    <text evidence="2">The sequence shown here is derived from an EMBL/GenBank/DDBJ whole genome shotgun (WGS) entry which is preliminary data.</text>
</comment>
<organism evidence="2 3">
    <name type="scientific">Penicillium brevicompactum</name>
    <dbReference type="NCBI Taxonomy" id="5074"/>
    <lineage>
        <taxon>Eukaryota</taxon>
        <taxon>Fungi</taxon>
        <taxon>Dikarya</taxon>
        <taxon>Ascomycota</taxon>
        <taxon>Pezizomycotina</taxon>
        <taxon>Eurotiomycetes</taxon>
        <taxon>Eurotiomycetidae</taxon>
        <taxon>Eurotiales</taxon>
        <taxon>Aspergillaceae</taxon>
        <taxon>Penicillium</taxon>
    </lineage>
</organism>
<reference evidence="2" key="2">
    <citation type="journal article" date="2023" name="IMA Fungus">
        <title>Comparative genomic study of the Penicillium genus elucidates a diverse pangenome and 15 lateral gene transfer events.</title>
        <authorList>
            <person name="Petersen C."/>
            <person name="Sorensen T."/>
            <person name="Nielsen M.R."/>
            <person name="Sondergaard T.E."/>
            <person name="Sorensen J.L."/>
            <person name="Fitzpatrick D.A."/>
            <person name="Frisvad J.C."/>
            <person name="Nielsen K.L."/>
        </authorList>
    </citation>
    <scope>NUCLEOTIDE SEQUENCE</scope>
    <source>
        <strain evidence="2">IBT 35675</strain>
    </source>
</reference>
<dbReference type="EMBL" id="JAPZBR010000006">
    <property type="protein sequence ID" value="KAJ5350606.1"/>
    <property type="molecule type" value="Genomic_DNA"/>
</dbReference>
<evidence type="ECO:0000256" key="1">
    <source>
        <dbReference type="SAM" id="MobiDB-lite"/>
    </source>
</evidence>
<sequence length="656" mass="74325">MEALPESLRPPQLFSLVANDVAQPNKEELNEALTKSRNYWHLLGSVAHAIRDTGLLVEYTDPRLSLRRVPKLHARPEESHTQPLLYSRRNMILKASSVWKVTGHEDCDGLKEEVIRPSYMKLASGNCVPVELDGEVFSTWIGTKEEASTNSNYISILTLGWCYILSARLIELRGAGATLSYTDSETQFESDNTVESPTSTCVVDLGEVDDDIVRWWSAILAPNQGWKAILLNEDYEDSHKHIAPWSISRQCATFFSIKHKKPDSNVVSTPMSAQRAFEALSEFALSHELGSQFPISLATALMIPLQNYWQRTAHLPAPITKERQAKSCLSIDSMPQSWKRYMEDIDYYMTLSCHVEMMYAAICGAFWEPDVPCNLASPWLHPVFNEVITRSPEISACDQEILGLICAIRRPSIGALCIGAVIIGLGQRILESSAGGNPPVNQNAYPWTGSIHCFMDLPGTGPYTCEDGDSFSRQDTWRLLHLQTTNLDDLDYEVRPFAAWAPCGVSPMKNCDLQVVRHLKCPRHEYQYDHWTWITEDGTTIDDYGASRELSTPMPGAISEILNTMNHRSFELKELDPEQLASDEATWQAFNWYLNSGNGVPQENAWHDEWVSHLWDPRWKQESSVPYPSKEDEDKRMKYDSERQAQVQSWVESVEV</sequence>
<protein>
    <recommendedName>
        <fullName evidence="4">Immunoglobulin variable region used by the itc63b heavy chain</fullName>
    </recommendedName>
</protein>
<evidence type="ECO:0000313" key="3">
    <source>
        <dbReference type="Proteomes" id="UP001148299"/>
    </source>
</evidence>
<proteinExistence type="predicted"/>